<dbReference type="Pfam" id="PF03928">
    <property type="entry name" value="HbpS-like"/>
    <property type="match status" value="1"/>
</dbReference>
<dbReference type="RefSeq" id="WP_349758447.1">
    <property type="nucleotide sequence ID" value="NZ_JBEGCI010000007.1"/>
</dbReference>
<accession>A0ABV1N5A9</accession>
<dbReference type="EMBL" id="JBEGCI010000007">
    <property type="protein sequence ID" value="MEQ6888917.1"/>
    <property type="molecule type" value="Genomic_DNA"/>
</dbReference>
<comment type="caution">
    <text evidence="2">The sequence shown here is derived from an EMBL/GenBank/DDBJ whole genome shotgun (WGS) entry which is preliminary data.</text>
</comment>
<protein>
    <submittedName>
        <fullName evidence="2">Heme-binding protein</fullName>
    </submittedName>
</protein>
<dbReference type="PANTHER" id="PTHR34309">
    <property type="entry name" value="SLR1406 PROTEIN"/>
    <property type="match status" value="1"/>
</dbReference>
<name>A0ABV1N5A9_9GAMM</name>
<keyword evidence="1" id="KW-0732">Signal</keyword>
<evidence type="ECO:0000313" key="3">
    <source>
        <dbReference type="Proteomes" id="UP001472978"/>
    </source>
</evidence>
<dbReference type="SUPFAM" id="SSF143744">
    <property type="entry name" value="GlcG-like"/>
    <property type="match status" value="1"/>
</dbReference>
<gene>
    <name evidence="2" type="ORF">ABE957_09560</name>
</gene>
<organism evidence="2 3">
    <name type="scientific">Halomonas pelophila</name>
    <dbReference type="NCBI Taxonomy" id="3151122"/>
    <lineage>
        <taxon>Bacteria</taxon>
        <taxon>Pseudomonadati</taxon>
        <taxon>Pseudomonadota</taxon>
        <taxon>Gammaproteobacteria</taxon>
        <taxon>Oceanospirillales</taxon>
        <taxon>Halomonadaceae</taxon>
        <taxon>Halomonas</taxon>
    </lineage>
</organism>
<evidence type="ECO:0000256" key="1">
    <source>
        <dbReference type="SAM" id="SignalP"/>
    </source>
</evidence>
<sequence length="169" mass="17192">MTSFRFSRLASPLAVAVALLPLSAFAASLPTMPYLPLEMAQQAANAAMTHCLGEGERVSVAVVERGGATKVLIKADGSGPHTVNSSTGKAFAAASLGRETQAFAEFLKEHREFDGLRDMDARMVILGGGLPIRIEGALIGGIGVGGAPSAAIDEACARAGVEAIGGESP</sequence>
<feature type="signal peptide" evidence="1">
    <location>
        <begin position="1"/>
        <end position="26"/>
    </location>
</feature>
<dbReference type="PANTHER" id="PTHR34309:SF10">
    <property type="entry name" value="SLR1406 PROTEIN"/>
    <property type="match status" value="1"/>
</dbReference>
<feature type="chain" id="PRO_5046749820" evidence="1">
    <location>
        <begin position="27"/>
        <end position="169"/>
    </location>
</feature>
<dbReference type="InterPro" id="IPR005624">
    <property type="entry name" value="PduO/GlcC-like"/>
</dbReference>
<evidence type="ECO:0000313" key="2">
    <source>
        <dbReference type="EMBL" id="MEQ6888917.1"/>
    </source>
</evidence>
<dbReference type="Gene3D" id="3.30.450.150">
    <property type="entry name" value="Haem-degrading domain"/>
    <property type="match status" value="1"/>
</dbReference>
<dbReference type="Proteomes" id="UP001472978">
    <property type="component" value="Unassembled WGS sequence"/>
</dbReference>
<dbReference type="InterPro" id="IPR052517">
    <property type="entry name" value="GlcG_carb_metab_protein"/>
</dbReference>
<dbReference type="InterPro" id="IPR038084">
    <property type="entry name" value="PduO/GlcC-like_sf"/>
</dbReference>
<reference evidence="2 3" key="1">
    <citation type="submission" date="2024-05" db="EMBL/GenBank/DDBJ databases">
        <title>Halomonas sp. CS7 16S ribosomal RNA gene Genome sequencing and assembly.</title>
        <authorList>
            <person name="Yook S."/>
        </authorList>
    </citation>
    <scope>NUCLEOTIDE SEQUENCE [LARGE SCALE GENOMIC DNA]</scope>
    <source>
        <strain evidence="2 3">CS7</strain>
    </source>
</reference>
<proteinExistence type="predicted"/>
<keyword evidence="3" id="KW-1185">Reference proteome</keyword>